<name>A0A5B7FDP1_PORTR</name>
<proteinExistence type="predicted"/>
<feature type="compositionally biased region" description="Acidic residues" evidence="1">
    <location>
        <begin position="21"/>
        <end position="33"/>
    </location>
</feature>
<feature type="region of interest" description="Disordered" evidence="1">
    <location>
        <begin position="1"/>
        <end position="34"/>
    </location>
</feature>
<organism evidence="2 3">
    <name type="scientific">Portunus trituberculatus</name>
    <name type="common">Swimming crab</name>
    <name type="synonym">Neptunus trituberculatus</name>
    <dbReference type="NCBI Taxonomy" id="210409"/>
    <lineage>
        <taxon>Eukaryota</taxon>
        <taxon>Metazoa</taxon>
        <taxon>Ecdysozoa</taxon>
        <taxon>Arthropoda</taxon>
        <taxon>Crustacea</taxon>
        <taxon>Multicrustacea</taxon>
        <taxon>Malacostraca</taxon>
        <taxon>Eumalacostraca</taxon>
        <taxon>Eucarida</taxon>
        <taxon>Decapoda</taxon>
        <taxon>Pleocyemata</taxon>
        <taxon>Brachyura</taxon>
        <taxon>Eubrachyura</taxon>
        <taxon>Portunoidea</taxon>
        <taxon>Portunidae</taxon>
        <taxon>Portuninae</taxon>
        <taxon>Portunus</taxon>
    </lineage>
</organism>
<protein>
    <submittedName>
        <fullName evidence="2">Uncharacterized protein</fullName>
    </submittedName>
</protein>
<reference evidence="2 3" key="1">
    <citation type="submission" date="2019-05" db="EMBL/GenBank/DDBJ databases">
        <title>Another draft genome of Portunus trituberculatus and its Hox gene families provides insights of decapod evolution.</title>
        <authorList>
            <person name="Jeong J.-H."/>
            <person name="Song I."/>
            <person name="Kim S."/>
            <person name="Choi T."/>
            <person name="Kim D."/>
            <person name="Ryu S."/>
            <person name="Kim W."/>
        </authorList>
    </citation>
    <scope>NUCLEOTIDE SEQUENCE [LARGE SCALE GENOMIC DNA]</scope>
    <source>
        <tissue evidence="2">Muscle</tissue>
    </source>
</reference>
<sequence length="73" mass="8467">MKTQLEPKINISEENQQCKSEEEEKEEEEEEDVVIIRSRDASRSRYGREGRREGGSISESGCHLFVLLLWLVA</sequence>
<dbReference type="Proteomes" id="UP000324222">
    <property type="component" value="Unassembled WGS sequence"/>
</dbReference>
<gene>
    <name evidence="2" type="ORF">E2C01_037084</name>
</gene>
<evidence type="ECO:0000256" key="1">
    <source>
        <dbReference type="SAM" id="MobiDB-lite"/>
    </source>
</evidence>
<accession>A0A5B7FDP1</accession>
<dbReference type="EMBL" id="VSRR010005832">
    <property type="protein sequence ID" value="MPC43436.1"/>
    <property type="molecule type" value="Genomic_DNA"/>
</dbReference>
<dbReference type="AlphaFoldDB" id="A0A5B7FDP1"/>
<evidence type="ECO:0000313" key="2">
    <source>
        <dbReference type="EMBL" id="MPC43436.1"/>
    </source>
</evidence>
<comment type="caution">
    <text evidence="2">The sequence shown here is derived from an EMBL/GenBank/DDBJ whole genome shotgun (WGS) entry which is preliminary data.</text>
</comment>
<evidence type="ECO:0000313" key="3">
    <source>
        <dbReference type="Proteomes" id="UP000324222"/>
    </source>
</evidence>
<keyword evidence="3" id="KW-1185">Reference proteome</keyword>